<dbReference type="OrthoDB" id="138803at2"/>
<dbReference type="RefSeq" id="WP_068391265.1">
    <property type="nucleotide sequence ID" value="NZ_LSZO01000174.1"/>
</dbReference>
<comment type="caution">
    <text evidence="1">The sequence shown here is derived from an EMBL/GenBank/DDBJ whole genome shotgun (WGS) entry which is preliminary data.</text>
</comment>
<evidence type="ECO:0000313" key="1">
    <source>
        <dbReference type="EMBL" id="KXU36935.1"/>
    </source>
</evidence>
<keyword evidence="2" id="KW-1185">Reference proteome</keyword>
<sequence length="64" mass="7455">MPFDYATLSILRDRHPAWRLLASKHAPLVASFLHLDRIHPHLRLEQEHIGYRWLCEALVALDSG</sequence>
<protein>
    <submittedName>
        <fullName evidence="1">Uncharacterized protein</fullName>
    </submittedName>
</protein>
<dbReference type="EMBL" id="LSZO01000174">
    <property type="protein sequence ID" value="KXU36935.1"/>
    <property type="molecule type" value="Genomic_DNA"/>
</dbReference>
<dbReference type="AlphaFoldDB" id="A0A139SQP6"/>
<dbReference type="Proteomes" id="UP000072660">
    <property type="component" value="Unassembled WGS sequence"/>
</dbReference>
<gene>
    <name evidence="1" type="ORF">AXE65_04235</name>
</gene>
<evidence type="ECO:0000313" key="2">
    <source>
        <dbReference type="Proteomes" id="UP000072660"/>
    </source>
</evidence>
<reference evidence="1 2" key="1">
    <citation type="submission" date="2016-02" db="EMBL/GenBank/DDBJ databases">
        <authorList>
            <person name="Wen L."/>
            <person name="He K."/>
            <person name="Yang H."/>
        </authorList>
    </citation>
    <scope>NUCLEOTIDE SEQUENCE [LARGE SCALE GENOMIC DNA]</scope>
    <source>
        <strain evidence="1 2">CV58</strain>
    </source>
</reference>
<name>A0A139SQP6_9GAMM</name>
<accession>A0A139SQP6</accession>
<proteinExistence type="predicted"/>
<organism evidence="1 2">
    <name type="scientific">Ventosimonas gracilis</name>
    <dbReference type="NCBI Taxonomy" id="1680762"/>
    <lineage>
        <taxon>Bacteria</taxon>
        <taxon>Pseudomonadati</taxon>
        <taxon>Pseudomonadota</taxon>
        <taxon>Gammaproteobacteria</taxon>
        <taxon>Pseudomonadales</taxon>
        <taxon>Ventosimonadaceae</taxon>
        <taxon>Ventosimonas</taxon>
    </lineage>
</organism>